<dbReference type="RefSeq" id="WP_039633956.1">
    <property type="nucleotide sequence ID" value="NZ_AYSO01000017.1"/>
</dbReference>
<protein>
    <recommendedName>
        <fullName evidence="3">Nucleotidyltransferase family protein</fullName>
    </recommendedName>
</protein>
<dbReference type="AlphaFoldDB" id="A0A0C1U0P6"/>
<sequence length="127" mass="14822">MLKREDIMEILEELNFPKEHYWVLAGASLVMHGVKNETRDIDLGCSKFLFESLIKNGYKPIVLKNSSRVIRVNEGLEIFEEWNVDNVELINNLPVGSLESIRKHKIKLGREKDLRDIELIDSFLQQK</sequence>
<evidence type="ECO:0000313" key="1">
    <source>
        <dbReference type="EMBL" id="KIE46394.1"/>
    </source>
</evidence>
<proteinExistence type="predicted"/>
<evidence type="ECO:0000313" key="2">
    <source>
        <dbReference type="Proteomes" id="UP000031366"/>
    </source>
</evidence>
<dbReference type="OrthoDB" id="9775804at2"/>
<keyword evidence="2" id="KW-1185">Reference proteome</keyword>
<dbReference type="Proteomes" id="UP000031366">
    <property type="component" value="Unassembled WGS sequence"/>
</dbReference>
<dbReference type="EMBL" id="AYSO01000017">
    <property type="protein sequence ID" value="KIE46394.1"/>
    <property type="molecule type" value="Genomic_DNA"/>
</dbReference>
<dbReference type="SUPFAM" id="SSF81301">
    <property type="entry name" value="Nucleotidyltransferase"/>
    <property type="match status" value="1"/>
</dbReference>
<reference evidence="1 2" key="1">
    <citation type="journal article" date="2015" name="Infect. Genet. Evol.">
        <title>Genomic sequences of six botulinum neurotoxin-producing strains representing three clostridial species illustrate the mobility and diversity of botulinum neurotoxin genes.</title>
        <authorList>
            <person name="Smith T.J."/>
            <person name="Hill K.K."/>
            <person name="Xie G."/>
            <person name="Foley B.T."/>
            <person name="Williamson C.H."/>
            <person name="Foster J.T."/>
            <person name="Johnson S.L."/>
            <person name="Chertkov O."/>
            <person name="Teshima H."/>
            <person name="Gibbons H.S."/>
            <person name="Johnsky L.A."/>
            <person name="Karavis M.A."/>
            <person name="Smith L.A."/>
        </authorList>
    </citation>
    <scope>NUCLEOTIDE SEQUENCE [LARGE SCALE GENOMIC DNA]</scope>
    <source>
        <strain evidence="1 2">CDC 2741</strain>
    </source>
</reference>
<comment type="caution">
    <text evidence="1">The sequence shown here is derived from an EMBL/GenBank/DDBJ whole genome shotgun (WGS) entry which is preliminary data.</text>
</comment>
<accession>A0A0C1U0P6</accession>
<evidence type="ECO:0008006" key="3">
    <source>
        <dbReference type="Google" id="ProtNLM"/>
    </source>
</evidence>
<gene>
    <name evidence="1" type="ORF">U732_1992</name>
</gene>
<organism evidence="1 2">
    <name type="scientific">Clostridium argentinense CDC 2741</name>
    <dbReference type="NCBI Taxonomy" id="1418104"/>
    <lineage>
        <taxon>Bacteria</taxon>
        <taxon>Bacillati</taxon>
        <taxon>Bacillota</taxon>
        <taxon>Clostridia</taxon>
        <taxon>Eubacteriales</taxon>
        <taxon>Clostridiaceae</taxon>
        <taxon>Clostridium</taxon>
    </lineage>
</organism>
<dbReference type="InterPro" id="IPR043519">
    <property type="entry name" value="NT_sf"/>
</dbReference>
<name>A0A0C1U0P6_9CLOT</name>
<dbReference type="Gene3D" id="3.30.460.40">
    <property type="match status" value="1"/>
</dbReference>